<dbReference type="PANTHER" id="PTHR33710">
    <property type="entry name" value="BNAC02G09200D PROTEIN"/>
    <property type="match status" value="1"/>
</dbReference>
<dbReference type="Gene3D" id="3.60.10.10">
    <property type="entry name" value="Endonuclease/exonuclease/phosphatase"/>
    <property type="match status" value="1"/>
</dbReference>
<dbReference type="AlphaFoldDB" id="A0A453NVE1"/>
<name>A0A453NVE1_AEGTS</name>
<dbReference type="Gramene" id="AET6Gv20495400.2">
    <property type="protein sequence ID" value="AET6Gv20495400.2"/>
    <property type="gene ID" value="AET6Gv20495400"/>
</dbReference>
<sequence>LPARGRSGGILLGIQTTTMDLLAFSTGEFHIKFHLRNRADNLTWSLVAVYGAAQDEHKSAFLRELVNLAKDNPYPMIIGGDFNILRYQQEKNNDRFDTHWPFLFNAVIDSLDLREVSMSGRQFTWANNRSVPTYEKLDRVLMDTEWELKFPMVTVRALERIEALSDHAPIILDSNSVNPAARRPFKFELGWLHRDGFVDIIKNVWEKPAVGRTPIQRWNFKIRAMRQHLAGWAK</sequence>
<dbReference type="EnsemblPlants" id="AET6Gv20495400.2">
    <property type="protein sequence ID" value="AET6Gv20495400.2"/>
    <property type="gene ID" value="AET6Gv20495400"/>
</dbReference>
<keyword evidence="3" id="KW-1185">Reference proteome</keyword>
<dbReference type="InterPro" id="IPR005135">
    <property type="entry name" value="Endo/exonuclease/phosphatase"/>
</dbReference>
<reference evidence="2" key="4">
    <citation type="submission" date="2019-03" db="UniProtKB">
        <authorList>
            <consortium name="EnsemblPlants"/>
        </authorList>
    </citation>
    <scope>IDENTIFICATION</scope>
</reference>
<evidence type="ECO:0000259" key="1">
    <source>
        <dbReference type="Pfam" id="PF03372"/>
    </source>
</evidence>
<dbReference type="PANTHER" id="PTHR33710:SF72">
    <property type="entry name" value="OS04G0204200 PROTEIN"/>
    <property type="match status" value="1"/>
</dbReference>
<accession>A0A453NVE1</accession>
<dbReference type="Pfam" id="PF03372">
    <property type="entry name" value="Exo_endo_phos"/>
    <property type="match status" value="1"/>
</dbReference>
<dbReference type="InterPro" id="IPR036691">
    <property type="entry name" value="Endo/exonu/phosph_ase_sf"/>
</dbReference>
<proteinExistence type="predicted"/>
<reference evidence="3" key="2">
    <citation type="journal article" date="2017" name="Nat. Plants">
        <title>The Aegilops tauschii genome reveals multiple impacts of transposons.</title>
        <authorList>
            <person name="Zhao G."/>
            <person name="Zou C."/>
            <person name="Li K."/>
            <person name="Wang K."/>
            <person name="Li T."/>
            <person name="Gao L."/>
            <person name="Zhang X."/>
            <person name="Wang H."/>
            <person name="Yang Z."/>
            <person name="Liu X."/>
            <person name="Jiang W."/>
            <person name="Mao L."/>
            <person name="Kong X."/>
            <person name="Jiao Y."/>
            <person name="Jia J."/>
        </authorList>
    </citation>
    <scope>NUCLEOTIDE SEQUENCE [LARGE SCALE GENOMIC DNA]</scope>
    <source>
        <strain evidence="3">cv. AL8/78</strain>
    </source>
</reference>
<feature type="domain" description="Endonuclease/exonuclease/phosphatase" evidence="1">
    <location>
        <begin position="4"/>
        <end position="167"/>
    </location>
</feature>
<dbReference type="GO" id="GO:0003824">
    <property type="term" value="F:catalytic activity"/>
    <property type="evidence" value="ECO:0007669"/>
    <property type="project" value="InterPro"/>
</dbReference>
<organism evidence="2 3">
    <name type="scientific">Aegilops tauschii subsp. strangulata</name>
    <name type="common">Goatgrass</name>
    <dbReference type="NCBI Taxonomy" id="200361"/>
    <lineage>
        <taxon>Eukaryota</taxon>
        <taxon>Viridiplantae</taxon>
        <taxon>Streptophyta</taxon>
        <taxon>Embryophyta</taxon>
        <taxon>Tracheophyta</taxon>
        <taxon>Spermatophyta</taxon>
        <taxon>Magnoliopsida</taxon>
        <taxon>Liliopsida</taxon>
        <taxon>Poales</taxon>
        <taxon>Poaceae</taxon>
        <taxon>BOP clade</taxon>
        <taxon>Pooideae</taxon>
        <taxon>Triticodae</taxon>
        <taxon>Triticeae</taxon>
        <taxon>Triticinae</taxon>
        <taxon>Aegilops</taxon>
    </lineage>
</organism>
<evidence type="ECO:0000313" key="3">
    <source>
        <dbReference type="Proteomes" id="UP000015105"/>
    </source>
</evidence>
<reference evidence="3" key="1">
    <citation type="journal article" date="2014" name="Science">
        <title>Ancient hybridizations among the ancestral genomes of bread wheat.</title>
        <authorList>
            <consortium name="International Wheat Genome Sequencing Consortium,"/>
            <person name="Marcussen T."/>
            <person name="Sandve S.R."/>
            <person name="Heier L."/>
            <person name="Spannagl M."/>
            <person name="Pfeifer M."/>
            <person name="Jakobsen K.S."/>
            <person name="Wulff B.B."/>
            <person name="Steuernagel B."/>
            <person name="Mayer K.F."/>
            <person name="Olsen O.A."/>
        </authorList>
    </citation>
    <scope>NUCLEOTIDE SEQUENCE [LARGE SCALE GENOMIC DNA]</scope>
    <source>
        <strain evidence="3">cv. AL8/78</strain>
    </source>
</reference>
<dbReference type="SUPFAM" id="SSF56219">
    <property type="entry name" value="DNase I-like"/>
    <property type="match status" value="1"/>
</dbReference>
<reference evidence="2" key="3">
    <citation type="journal article" date="2017" name="Nature">
        <title>Genome sequence of the progenitor of the wheat D genome Aegilops tauschii.</title>
        <authorList>
            <person name="Luo M.C."/>
            <person name="Gu Y.Q."/>
            <person name="Puiu D."/>
            <person name="Wang H."/>
            <person name="Twardziok S.O."/>
            <person name="Deal K.R."/>
            <person name="Huo N."/>
            <person name="Zhu T."/>
            <person name="Wang L."/>
            <person name="Wang Y."/>
            <person name="McGuire P.E."/>
            <person name="Liu S."/>
            <person name="Long H."/>
            <person name="Ramasamy R.K."/>
            <person name="Rodriguez J.C."/>
            <person name="Van S.L."/>
            <person name="Yuan L."/>
            <person name="Wang Z."/>
            <person name="Xia Z."/>
            <person name="Xiao L."/>
            <person name="Anderson O.D."/>
            <person name="Ouyang S."/>
            <person name="Liang Y."/>
            <person name="Zimin A.V."/>
            <person name="Pertea G."/>
            <person name="Qi P."/>
            <person name="Bennetzen J.L."/>
            <person name="Dai X."/>
            <person name="Dawson M.W."/>
            <person name="Muller H.G."/>
            <person name="Kugler K."/>
            <person name="Rivarola-Duarte L."/>
            <person name="Spannagl M."/>
            <person name="Mayer K.F.X."/>
            <person name="Lu F.H."/>
            <person name="Bevan M.W."/>
            <person name="Leroy P."/>
            <person name="Li P."/>
            <person name="You F.M."/>
            <person name="Sun Q."/>
            <person name="Liu Z."/>
            <person name="Lyons E."/>
            <person name="Wicker T."/>
            <person name="Salzberg S.L."/>
            <person name="Devos K.M."/>
            <person name="Dvorak J."/>
        </authorList>
    </citation>
    <scope>NUCLEOTIDE SEQUENCE [LARGE SCALE GENOMIC DNA]</scope>
    <source>
        <strain evidence="2">cv. AL8/78</strain>
    </source>
</reference>
<reference evidence="2" key="5">
    <citation type="journal article" date="2021" name="G3 (Bethesda)">
        <title>Aegilops tauschii genome assembly Aet v5.0 features greater sequence contiguity and improved annotation.</title>
        <authorList>
            <person name="Wang L."/>
            <person name="Zhu T."/>
            <person name="Rodriguez J.C."/>
            <person name="Deal K.R."/>
            <person name="Dubcovsky J."/>
            <person name="McGuire P.E."/>
            <person name="Lux T."/>
            <person name="Spannagl M."/>
            <person name="Mayer K.F.X."/>
            <person name="Baldrich P."/>
            <person name="Meyers B.C."/>
            <person name="Huo N."/>
            <person name="Gu Y.Q."/>
            <person name="Zhou H."/>
            <person name="Devos K.M."/>
            <person name="Bennetzen J.L."/>
            <person name="Unver T."/>
            <person name="Budak H."/>
            <person name="Gulick P.J."/>
            <person name="Galiba G."/>
            <person name="Kalapos B."/>
            <person name="Nelson D.R."/>
            <person name="Li P."/>
            <person name="You F.M."/>
            <person name="Luo M.C."/>
            <person name="Dvorak J."/>
        </authorList>
    </citation>
    <scope>NUCLEOTIDE SEQUENCE [LARGE SCALE GENOMIC DNA]</scope>
    <source>
        <strain evidence="2">cv. AL8/78</strain>
    </source>
</reference>
<protein>
    <recommendedName>
        <fullName evidence="1">Endonuclease/exonuclease/phosphatase domain-containing protein</fullName>
    </recommendedName>
</protein>
<evidence type="ECO:0000313" key="2">
    <source>
        <dbReference type="EnsemblPlants" id="AET6Gv20495400.2"/>
    </source>
</evidence>
<dbReference type="Proteomes" id="UP000015105">
    <property type="component" value="Chromosome 6D"/>
</dbReference>